<evidence type="ECO:0000256" key="5">
    <source>
        <dbReference type="ARBA" id="ARBA00023235"/>
    </source>
</evidence>
<dbReference type="InterPro" id="IPR001920">
    <property type="entry name" value="Asp/Glu_race"/>
</dbReference>
<evidence type="ECO:0000313" key="9">
    <source>
        <dbReference type="Proteomes" id="UP000245962"/>
    </source>
</evidence>
<dbReference type="FunFam" id="3.40.50.1860:FF:000001">
    <property type="entry name" value="Glutamate racemase"/>
    <property type="match status" value="1"/>
</dbReference>
<dbReference type="EMBL" id="QEHR01000001">
    <property type="protein sequence ID" value="PVW17448.1"/>
    <property type="molecule type" value="Genomic_DNA"/>
</dbReference>
<dbReference type="Gene3D" id="3.40.50.1860">
    <property type="match status" value="2"/>
</dbReference>
<evidence type="ECO:0000256" key="7">
    <source>
        <dbReference type="HAMAP-Rule" id="MF_00258"/>
    </source>
</evidence>
<feature type="active site" description="Proton donor/acceptor" evidence="7">
    <location>
        <position position="74"/>
    </location>
</feature>
<comment type="function">
    <text evidence="7">Provides the (R)-glutamate required for cell wall biosynthesis.</text>
</comment>
<evidence type="ECO:0000313" key="8">
    <source>
        <dbReference type="EMBL" id="PVW17448.1"/>
    </source>
</evidence>
<dbReference type="RefSeq" id="WP_116693190.1">
    <property type="nucleotide sequence ID" value="NZ_QEHR01000001.1"/>
</dbReference>
<evidence type="ECO:0000256" key="4">
    <source>
        <dbReference type="ARBA" id="ARBA00022984"/>
    </source>
</evidence>
<name>A0A2U0I8P5_9FLAO</name>
<dbReference type="HAMAP" id="MF_00258">
    <property type="entry name" value="Glu_racemase"/>
    <property type="match status" value="1"/>
</dbReference>
<dbReference type="Proteomes" id="UP000245962">
    <property type="component" value="Unassembled WGS sequence"/>
</dbReference>
<keyword evidence="5 7" id="KW-0413">Isomerase</keyword>
<dbReference type="PANTHER" id="PTHR21198:SF3">
    <property type="entry name" value="GLUTAMATE RACEMASE"/>
    <property type="match status" value="1"/>
</dbReference>
<keyword evidence="3 7" id="KW-0133">Cell shape</keyword>
<evidence type="ECO:0000256" key="2">
    <source>
        <dbReference type="ARBA" id="ARBA00013090"/>
    </source>
</evidence>
<dbReference type="InterPro" id="IPR018187">
    <property type="entry name" value="Asp/Glu_racemase_AS_1"/>
</dbReference>
<comment type="caution">
    <text evidence="7">Lacks conserved residue(s) required for the propagation of feature annotation.</text>
</comment>
<feature type="binding site" evidence="7">
    <location>
        <begin position="43"/>
        <end position="44"/>
    </location>
    <ligand>
        <name>substrate</name>
    </ligand>
</feature>
<feature type="binding site" evidence="7">
    <location>
        <begin position="11"/>
        <end position="12"/>
    </location>
    <ligand>
        <name>substrate</name>
    </ligand>
</feature>
<evidence type="ECO:0000256" key="1">
    <source>
        <dbReference type="ARBA" id="ARBA00001602"/>
    </source>
</evidence>
<comment type="pathway">
    <text evidence="7">Cell wall biogenesis; peptidoglycan biosynthesis.</text>
</comment>
<keyword evidence="9" id="KW-1185">Reference proteome</keyword>
<dbReference type="UniPathway" id="UPA00219"/>
<feature type="binding site" evidence="7">
    <location>
        <begin position="75"/>
        <end position="76"/>
    </location>
    <ligand>
        <name>substrate</name>
    </ligand>
</feature>
<dbReference type="InterPro" id="IPR004391">
    <property type="entry name" value="Glu_race"/>
</dbReference>
<dbReference type="GO" id="GO:0008360">
    <property type="term" value="P:regulation of cell shape"/>
    <property type="evidence" value="ECO:0007669"/>
    <property type="project" value="UniProtKB-KW"/>
</dbReference>
<dbReference type="InterPro" id="IPR015942">
    <property type="entry name" value="Asp/Glu/hydantoin_racemase"/>
</dbReference>
<sequence>MNKNSPIGIFDSGVGGSSIWQEIHRLMPLENTIYLADSKNAPYGNKTQSEIVSLSIKNTEALISMGCKTIVVACNTATTNAIDVLRSSYNLPILGIEPAIKPAALQTKHKSIGILATKGTLSSTLFHKTATAFTKEISVVEIVGEGLVPLIENGALETEEMTTLLKKYTAPMIAANIDYLVLGCSHYPYLIPQLKKILPQHVTIIDSGQAVAKQTQNVLQQRQLLIDSDNKPTLQFYTNKNTGTLKKLLNAFSETISVEKMDF</sequence>
<dbReference type="AlphaFoldDB" id="A0A2U0I8P5"/>
<evidence type="ECO:0000256" key="6">
    <source>
        <dbReference type="ARBA" id="ARBA00023316"/>
    </source>
</evidence>
<dbReference type="PANTHER" id="PTHR21198">
    <property type="entry name" value="GLUTAMATE RACEMASE"/>
    <property type="match status" value="1"/>
</dbReference>
<dbReference type="GO" id="GO:0071555">
    <property type="term" value="P:cell wall organization"/>
    <property type="evidence" value="ECO:0007669"/>
    <property type="project" value="UniProtKB-KW"/>
</dbReference>
<comment type="caution">
    <text evidence="8">The sequence shown here is derived from an EMBL/GenBank/DDBJ whole genome shotgun (WGS) entry which is preliminary data.</text>
</comment>
<dbReference type="OrthoDB" id="9801055at2"/>
<proteinExistence type="inferred from homology"/>
<evidence type="ECO:0000256" key="3">
    <source>
        <dbReference type="ARBA" id="ARBA00022960"/>
    </source>
</evidence>
<dbReference type="PROSITE" id="PS00923">
    <property type="entry name" value="ASP_GLU_RACEMASE_1"/>
    <property type="match status" value="1"/>
</dbReference>
<keyword evidence="6 7" id="KW-0961">Cell wall biogenesis/degradation</keyword>
<reference evidence="8 9" key="1">
    <citation type="submission" date="2018-04" db="EMBL/GenBank/DDBJ databases">
        <title>Marixanthomonas spongiae HN-E44 sp. nov., isolated from a marine sponge.</title>
        <authorList>
            <person name="Luo L."/>
            <person name="Zhuang L."/>
        </authorList>
    </citation>
    <scope>NUCLEOTIDE SEQUENCE [LARGE SCALE GENOMIC DNA]</scope>
    <source>
        <strain evidence="8 9">HN-E44</strain>
    </source>
</reference>
<dbReference type="SUPFAM" id="SSF53681">
    <property type="entry name" value="Aspartate/glutamate racemase"/>
    <property type="match status" value="2"/>
</dbReference>
<dbReference type="GO" id="GO:0009252">
    <property type="term" value="P:peptidoglycan biosynthetic process"/>
    <property type="evidence" value="ECO:0007669"/>
    <property type="project" value="UniProtKB-UniRule"/>
</dbReference>
<feature type="active site" description="Proton donor/acceptor" evidence="7">
    <location>
        <position position="184"/>
    </location>
</feature>
<keyword evidence="4 7" id="KW-0573">Peptidoglycan synthesis</keyword>
<accession>A0A2U0I8P5</accession>
<organism evidence="8 9">
    <name type="scientific">Marixanthomonas spongiae</name>
    <dbReference type="NCBI Taxonomy" id="2174845"/>
    <lineage>
        <taxon>Bacteria</taxon>
        <taxon>Pseudomonadati</taxon>
        <taxon>Bacteroidota</taxon>
        <taxon>Flavobacteriia</taxon>
        <taxon>Flavobacteriales</taxon>
        <taxon>Flavobacteriaceae</taxon>
        <taxon>Marixanthomonas</taxon>
    </lineage>
</organism>
<gene>
    <name evidence="7 8" type="primary">murI</name>
    <name evidence="8" type="ORF">DDV96_01670</name>
</gene>
<dbReference type="Pfam" id="PF01177">
    <property type="entry name" value="Asp_Glu_race"/>
    <property type="match status" value="1"/>
</dbReference>
<dbReference type="NCBIfam" id="TIGR00067">
    <property type="entry name" value="glut_race"/>
    <property type="match status" value="1"/>
</dbReference>
<comment type="similarity">
    <text evidence="7">Belongs to the aspartate/glutamate racemases family.</text>
</comment>
<dbReference type="GO" id="GO:0008881">
    <property type="term" value="F:glutamate racemase activity"/>
    <property type="evidence" value="ECO:0007669"/>
    <property type="project" value="UniProtKB-UniRule"/>
</dbReference>
<comment type="catalytic activity">
    <reaction evidence="1 7">
        <text>L-glutamate = D-glutamate</text>
        <dbReference type="Rhea" id="RHEA:12813"/>
        <dbReference type="ChEBI" id="CHEBI:29985"/>
        <dbReference type="ChEBI" id="CHEBI:29986"/>
        <dbReference type="EC" id="5.1.1.3"/>
    </reaction>
</comment>
<dbReference type="EC" id="5.1.1.3" evidence="2 7"/>
<protein>
    <recommendedName>
        <fullName evidence="2 7">Glutamate racemase</fullName>
        <ecNumber evidence="2 7">5.1.1.3</ecNumber>
    </recommendedName>
</protein>